<dbReference type="EMBL" id="JBBPBM010000001">
    <property type="protein sequence ID" value="KAK8600084.1"/>
    <property type="molecule type" value="Genomic_DNA"/>
</dbReference>
<comment type="caution">
    <text evidence="1">The sequence shown here is derived from an EMBL/GenBank/DDBJ whole genome shotgun (WGS) entry which is preliminary data.</text>
</comment>
<evidence type="ECO:0000313" key="1">
    <source>
        <dbReference type="EMBL" id="KAK8600084.1"/>
    </source>
</evidence>
<gene>
    <name evidence="1" type="ORF">V6N12_049943</name>
</gene>
<reference evidence="1 2" key="1">
    <citation type="journal article" date="2024" name="G3 (Bethesda)">
        <title>Genome assembly of Hibiscus sabdariffa L. provides insights into metabolisms of medicinal natural products.</title>
        <authorList>
            <person name="Kim T."/>
        </authorList>
    </citation>
    <scope>NUCLEOTIDE SEQUENCE [LARGE SCALE GENOMIC DNA]</scope>
    <source>
        <strain evidence="1">TK-2024</strain>
        <tissue evidence="1">Old leaves</tissue>
    </source>
</reference>
<sequence>MGFSNNDLMQNPYLEIPEQDISSEQLQEIQGKSLSTVEKRKRDKPLKKLKKQGFLFEASELEDRSLTDSDLFAQQSFWIREARKTLELGKRVGIQFHGPEDEIVRDIAQLEETSREAR</sequence>
<keyword evidence="2" id="KW-1185">Reference proteome</keyword>
<proteinExistence type="predicted"/>
<name>A0ABR2GB13_9ROSI</name>
<dbReference type="Proteomes" id="UP001472677">
    <property type="component" value="Unassembled WGS sequence"/>
</dbReference>
<accession>A0ABR2GB13</accession>
<evidence type="ECO:0000313" key="2">
    <source>
        <dbReference type="Proteomes" id="UP001472677"/>
    </source>
</evidence>
<organism evidence="1 2">
    <name type="scientific">Hibiscus sabdariffa</name>
    <name type="common">roselle</name>
    <dbReference type="NCBI Taxonomy" id="183260"/>
    <lineage>
        <taxon>Eukaryota</taxon>
        <taxon>Viridiplantae</taxon>
        <taxon>Streptophyta</taxon>
        <taxon>Embryophyta</taxon>
        <taxon>Tracheophyta</taxon>
        <taxon>Spermatophyta</taxon>
        <taxon>Magnoliopsida</taxon>
        <taxon>eudicotyledons</taxon>
        <taxon>Gunneridae</taxon>
        <taxon>Pentapetalae</taxon>
        <taxon>rosids</taxon>
        <taxon>malvids</taxon>
        <taxon>Malvales</taxon>
        <taxon>Malvaceae</taxon>
        <taxon>Malvoideae</taxon>
        <taxon>Hibiscus</taxon>
    </lineage>
</organism>
<protein>
    <submittedName>
        <fullName evidence="1">Uncharacterized protein</fullName>
    </submittedName>
</protein>